<evidence type="ECO:0000313" key="3">
    <source>
        <dbReference type="Proteomes" id="UP001570511"/>
    </source>
</evidence>
<dbReference type="Pfam" id="PF03686">
    <property type="entry name" value="UPF0146"/>
    <property type="match status" value="1"/>
</dbReference>
<dbReference type="Gene3D" id="3.40.50.150">
    <property type="entry name" value="Vaccinia Virus protein VP39"/>
    <property type="match status" value="1"/>
</dbReference>
<gene>
    <name evidence="2" type="ORF">OS889_02720</name>
</gene>
<protein>
    <submittedName>
        <fullName evidence="2">UPF0146 family protein</fullName>
    </submittedName>
</protein>
<dbReference type="InterPro" id="IPR005353">
    <property type="entry name" value="UPF0146"/>
</dbReference>
<dbReference type="EMBL" id="JBGNYA010000001">
    <property type="protein sequence ID" value="MFA1609919.1"/>
    <property type="molecule type" value="Genomic_DNA"/>
</dbReference>
<comment type="similarity">
    <text evidence="1">Belongs to the UPF0146 family.</text>
</comment>
<proteinExistence type="inferred from homology"/>
<sequence length="139" mass="14740">MNTPRENALVGRFSTYGSAVEIGVGRRPDVAVALAEAGVDVTVTDVAAADELGVPSSLRFVRDDVVAAGERDHPGESYEAALVYGLNLPPELHRPTRNVARAVDADFLFTTLGYDSPAIPVDTESLPEGETLYVAREGV</sequence>
<dbReference type="RefSeq" id="WP_372387051.1">
    <property type="nucleotide sequence ID" value="NZ_JBGNYA010000001.1"/>
</dbReference>
<name>A0ABD5MB73_9EURY</name>
<reference evidence="2 3" key="1">
    <citation type="submission" date="2024-08" db="EMBL/GenBank/DDBJ databases">
        <title>Halobellus sp. MBLA0158 whole genome sequence.</title>
        <authorList>
            <person name="Hwang C.Y."/>
            <person name="Cho E.-S."/>
            <person name="Seo M.-J."/>
        </authorList>
    </citation>
    <scope>NUCLEOTIDE SEQUENCE [LARGE SCALE GENOMIC DNA]</scope>
    <source>
        <strain evidence="2 3">MBLA0158</strain>
    </source>
</reference>
<accession>A0ABD5MB73</accession>
<evidence type="ECO:0000313" key="2">
    <source>
        <dbReference type="EMBL" id="MFA1609919.1"/>
    </source>
</evidence>
<dbReference type="Proteomes" id="UP001570511">
    <property type="component" value="Unassembled WGS sequence"/>
</dbReference>
<comment type="caution">
    <text evidence="2">The sequence shown here is derived from an EMBL/GenBank/DDBJ whole genome shotgun (WGS) entry which is preliminary data.</text>
</comment>
<keyword evidence="3" id="KW-1185">Reference proteome</keyword>
<organism evidence="2 3">
    <name type="scientific">Halobellus rubicundus</name>
    <dbReference type="NCBI Taxonomy" id="2996466"/>
    <lineage>
        <taxon>Archaea</taxon>
        <taxon>Methanobacteriati</taxon>
        <taxon>Methanobacteriota</taxon>
        <taxon>Stenosarchaea group</taxon>
        <taxon>Halobacteria</taxon>
        <taxon>Halobacteriales</taxon>
        <taxon>Haloferacaceae</taxon>
        <taxon>Halobellus</taxon>
    </lineage>
</organism>
<dbReference type="InterPro" id="IPR029063">
    <property type="entry name" value="SAM-dependent_MTases_sf"/>
</dbReference>
<evidence type="ECO:0000256" key="1">
    <source>
        <dbReference type="ARBA" id="ARBA00006969"/>
    </source>
</evidence>
<dbReference type="AlphaFoldDB" id="A0ABD5MB73"/>